<evidence type="ECO:0000259" key="6">
    <source>
        <dbReference type="Pfam" id="PF08281"/>
    </source>
</evidence>
<keyword evidence="3" id="KW-0731">Sigma factor</keyword>
<keyword evidence="2" id="KW-0805">Transcription regulation</keyword>
<evidence type="ECO:0000313" key="8">
    <source>
        <dbReference type="Proteomes" id="UP001198242"/>
    </source>
</evidence>
<keyword evidence="8" id="KW-1185">Reference proteome</keyword>
<dbReference type="AlphaFoldDB" id="A0AAE3DZ73"/>
<evidence type="ECO:0000256" key="4">
    <source>
        <dbReference type="ARBA" id="ARBA00023163"/>
    </source>
</evidence>
<evidence type="ECO:0000313" key="7">
    <source>
        <dbReference type="EMBL" id="MCC2210634.1"/>
    </source>
</evidence>
<keyword evidence="4" id="KW-0804">Transcription</keyword>
<dbReference type="InterPro" id="IPR007627">
    <property type="entry name" value="RNA_pol_sigma70_r2"/>
</dbReference>
<name>A0AAE3DZ73_9FIRM</name>
<dbReference type="GO" id="GO:0016987">
    <property type="term" value="F:sigma factor activity"/>
    <property type="evidence" value="ECO:0007669"/>
    <property type="project" value="UniProtKB-KW"/>
</dbReference>
<dbReference type="Proteomes" id="UP001198242">
    <property type="component" value="Unassembled WGS sequence"/>
</dbReference>
<dbReference type="GO" id="GO:0006352">
    <property type="term" value="P:DNA-templated transcription initiation"/>
    <property type="evidence" value="ECO:0007669"/>
    <property type="project" value="InterPro"/>
</dbReference>
<dbReference type="CDD" id="cd06171">
    <property type="entry name" value="Sigma70_r4"/>
    <property type="match status" value="1"/>
</dbReference>
<dbReference type="Pfam" id="PF08281">
    <property type="entry name" value="Sigma70_r4_2"/>
    <property type="match status" value="1"/>
</dbReference>
<dbReference type="InterPro" id="IPR013325">
    <property type="entry name" value="RNA_pol_sigma_r2"/>
</dbReference>
<dbReference type="InterPro" id="IPR014284">
    <property type="entry name" value="RNA_pol_sigma-70_dom"/>
</dbReference>
<dbReference type="InterPro" id="IPR013249">
    <property type="entry name" value="RNA_pol_sigma70_r4_t2"/>
</dbReference>
<evidence type="ECO:0000259" key="5">
    <source>
        <dbReference type="Pfam" id="PF04542"/>
    </source>
</evidence>
<feature type="domain" description="RNA polymerase sigma-70 region 2" evidence="5">
    <location>
        <begin position="28"/>
        <end position="95"/>
    </location>
</feature>
<dbReference type="GO" id="GO:0003677">
    <property type="term" value="F:DNA binding"/>
    <property type="evidence" value="ECO:0007669"/>
    <property type="project" value="InterPro"/>
</dbReference>
<dbReference type="SUPFAM" id="SSF88946">
    <property type="entry name" value="Sigma2 domain of RNA polymerase sigma factors"/>
    <property type="match status" value="1"/>
</dbReference>
<dbReference type="Gene3D" id="1.10.10.10">
    <property type="entry name" value="Winged helix-like DNA-binding domain superfamily/Winged helix DNA-binding domain"/>
    <property type="match status" value="1"/>
</dbReference>
<comment type="similarity">
    <text evidence="1">Belongs to the sigma-70 factor family. ECF subfamily.</text>
</comment>
<organism evidence="7 8">
    <name type="scientific">Hominilimicola fabiformis</name>
    <dbReference type="NCBI Taxonomy" id="2885356"/>
    <lineage>
        <taxon>Bacteria</taxon>
        <taxon>Bacillati</taxon>
        <taxon>Bacillota</taxon>
        <taxon>Clostridia</taxon>
        <taxon>Eubacteriales</taxon>
        <taxon>Oscillospiraceae</taxon>
        <taxon>Hominilimicola</taxon>
    </lineage>
</organism>
<dbReference type="PANTHER" id="PTHR43133:SF51">
    <property type="entry name" value="RNA POLYMERASE SIGMA FACTOR"/>
    <property type="match status" value="1"/>
</dbReference>
<evidence type="ECO:0000256" key="1">
    <source>
        <dbReference type="ARBA" id="ARBA00010641"/>
    </source>
</evidence>
<dbReference type="PANTHER" id="PTHR43133">
    <property type="entry name" value="RNA POLYMERASE ECF-TYPE SIGMA FACTO"/>
    <property type="match status" value="1"/>
</dbReference>
<protein>
    <submittedName>
        <fullName evidence="7">Sigma-70 family RNA polymerase sigma factor</fullName>
    </submittedName>
</protein>
<feature type="domain" description="RNA polymerase sigma factor 70 region 4 type 2" evidence="6">
    <location>
        <begin position="132"/>
        <end position="184"/>
    </location>
</feature>
<dbReference type="EMBL" id="JAJEQM010000008">
    <property type="protein sequence ID" value="MCC2210634.1"/>
    <property type="molecule type" value="Genomic_DNA"/>
</dbReference>
<evidence type="ECO:0000256" key="2">
    <source>
        <dbReference type="ARBA" id="ARBA00023015"/>
    </source>
</evidence>
<proteinExistence type="inferred from homology"/>
<dbReference type="Pfam" id="PF04542">
    <property type="entry name" value="Sigma70_r2"/>
    <property type="match status" value="1"/>
</dbReference>
<comment type="caution">
    <text evidence="7">The sequence shown here is derived from an EMBL/GenBank/DDBJ whole genome shotgun (WGS) entry which is preliminary data.</text>
</comment>
<dbReference type="InterPro" id="IPR013324">
    <property type="entry name" value="RNA_pol_sigma_r3/r4-like"/>
</dbReference>
<reference evidence="7 8" key="1">
    <citation type="submission" date="2021-10" db="EMBL/GenBank/DDBJ databases">
        <title>Anaerobic single-cell dispensing facilitates the cultivation of human gut bacteria.</title>
        <authorList>
            <person name="Afrizal A."/>
        </authorList>
    </citation>
    <scope>NUCLEOTIDE SEQUENCE [LARGE SCALE GENOMIC DNA]</scope>
    <source>
        <strain evidence="7 8">CLA-AA-H232</strain>
    </source>
</reference>
<gene>
    <name evidence="7" type="ORF">LKE05_07510</name>
</gene>
<dbReference type="NCBIfam" id="TIGR02937">
    <property type="entry name" value="sigma70-ECF"/>
    <property type="match status" value="1"/>
</dbReference>
<accession>A0AAE3DZ73</accession>
<dbReference type="Gene3D" id="1.10.1740.10">
    <property type="match status" value="1"/>
</dbReference>
<dbReference type="RefSeq" id="WP_147513570.1">
    <property type="nucleotide sequence ID" value="NZ_JAJEQM010000008.1"/>
</dbReference>
<dbReference type="InterPro" id="IPR039425">
    <property type="entry name" value="RNA_pol_sigma-70-like"/>
</dbReference>
<dbReference type="InterPro" id="IPR036388">
    <property type="entry name" value="WH-like_DNA-bd_sf"/>
</dbReference>
<sequence length="195" mass="22477">MRGGEGFLTENDLIKKCKKGSREAFNILVSNYQQQVINIAYGMLSNQEDAYDAAQEVFVRVYKSIESFKEQSSFTTWLYRITKNVCSDILRKRQKHSGVISINQAIDEKKDMDIKDESPTPEENMEISERQRAVREAISELKEEYRTVITLCDIEGLSYDYIAEVLGIPSGTVKSRINRARSALKKNLMNKRELF</sequence>
<evidence type="ECO:0000256" key="3">
    <source>
        <dbReference type="ARBA" id="ARBA00023082"/>
    </source>
</evidence>
<dbReference type="SUPFAM" id="SSF88659">
    <property type="entry name" value="Sigma3 and sigma4 domains of RNA polymerase sigma factors"/>
    <property type="match status" value="1"/>
</dbReference>